<evidence type="ECO:0000313" key="6">
    <source>
        <dbReference type="Proteomes" id="UP001595735"/>
    </source>
</evidence>
<proteinExistence type="predicted"/>
<dbReference type="Pfam" id="PF14905">
    <property type="entry name" value="OMP_b-brl_3"/>
    <property type="match status" value="1"/>
</dbReference>
<comment type="subcellular location">
    <subcellularLocation>
        <location evidence="1">Cell outer membrane</location>
    </subcellularLocation>
</comment>
<feature type="domain" description="Outer membrane protein beta-barrel" evidence="4">
    <location>
        <begin position="367"/>
        <end position="759"/>
    </location>
</feature>
<gene>
    <name evidence="5" type="ORF">ACFONJ_08980</name>
</gene>
<dbReference type="SUPFAM" id="SSF56935">
    <property type="entry name" value="Porins"/>
    <property type="match status" value="1"/>
</dbReference>
<dbReference type="InterPro" id="IPR036942">
    <property type="entry name" value="Beta-barrel_TonB_sf"/>
</dbReference>
<keyword evidence="6" id="KW-1185">Reference proteome</keyword>
<reference evidence="6" key="1">
    <citation type="journal article" date="2019" name="Int. J. Syst. Evol. Microbiol.">
        <title>The Global Catalogue of Microorganisms (GCM) 10K type strain sequencing project: providing services to taxonomists for standard genome sequencing and annotation.</title>
        <authorList>
            <consortium name="The Broad Institute Genomics Platform"/>
            <consortium name="The Broad Institute Genome Sequencing Center for Infectious Disease"/>
            <person name="Wu L."/>
            <person name="Ma J."/>
        </authorList>
    </citation>
    <scope>NUCLEOTIDE SEQUENCE [LARGE SCALE GENOMIC DNA]</scope>
    <source>
        <strain evidence="6">CECT 7798</strain>
    </source>
</reference>
<dbReference type="PANTHER" id="PTHR40980">
    <property type="entry name" value="PLUG DOMAIN-CONTAINING PROTEIN"/>
    <property type="match status" value="1"/>
</dbReference>
<protein>
    <submittedName>
        <fullName evidence="5">Outer membrane beta-barrel protein</fullName>
    </submittedName>
</protein>
<evidence type="ECO:0000256" key="3">
    <source>
        <dbReference type="ARBA" id="ARBA00023237"/>
    </source>
</evidence>
<accession>A0ABV7XTC8</accession>
<dbReference type="InterPro" id="IPR041700">
    <property type="entry name" value="OMP_b-brl_3"/>
</dbReference>
<sequence>MPKLECLFYLFGFFFIGNILQAQSINGSIFNNDGQSVSYLEIVITKGNIRKTTLSDKAGKFNLKLPENGNYVCEIFDNGASIYKKSIVINGDILGKFHVSGRDEKAIQEIVLTKKVIEQVGDKTFFNVENSVLSKGNSGLEVLQKSPKLNVNAAGELTLKNKEVSVLINGRKMNLSGSELNSYLQSLSSEEIKRIEIQDMASADQDATVTGGVVNIVLKRNPKGLRAIAKTYYLFRKEKYQVYNGGLNINYGDEKWNMYSDISYNENNDYGTSNGVFKYWDGQRNINENQFKQYYDNTSFRLGSVYYPNDKNTIGIEGYYSKSNSKMNSEGTLNIFNEGVQTVDSRNNSLSASPSDLWYLTVNYTLKTDDLGSTIKFIGDVGRNIMKPFNDVVSAYPESPQKDSHFLYETHFVSKYYTGQLDWTQKLKQNWELNAGIKLASVKRDNLLDVHYMDNMEWSEDLNQKQNFDNRENIVAGYAMGSKTFGKHFLKGGLRIENTTIKGFNRVNGQEVKQDYTKVFPSLFYKYDLGNNKNISFAFKSGIVRPSFRDLNPFVIKQNDFLYQIGNSNLLPQYNYNFYLDYTQNKQTVSLYAALTENMIHNVYYNVNEITYNQPLNYGSAQGYGLDYTYNSDVFKGVYLNLTTGIFYNVFKPIDLQSIQGIAFYNNVYAQFKISKTALIELFNNYTTTSKYRNVDMAHNYKMDIAFQKSIQDGQILIKFKIFDLFNTQRDKSLSHYRDFDFNFYQKRLTRGWLISFQYTFDNKQKMNNKTVNSDNESRNRL</sequence>
<evidence type="ECO:0000259" key="4">
    <source>
        <dbReference type="Pfam" id="PF14905"/>
    </source>
</evidence>
<organism evidence="5 6">
    <name type="scientific">Chryseobacterium tructae</name>
    <dbReference type="NCBI Taxonomy" id="1037380"/>
    <lineage>
        <taxon>Bacteria</taxon>
        <taxon>Pseudomonadati</taxon>
        <taxon>Bacteroidota</taxon>
        <taxon>Flavobacteriia</taxon>
        <taxon>Flavobacteriales</taxon>
        <taxon>Weeksellaceae</taxon>
        <taxon>Chryseobacterium group</taxon>
        <taxon>Chryseobacterium</taxon>
    </lineage>
</organism>
<dbReference type="SUPFAM" id="SSF49464">
    <property type="entry name" value="Carboxypeptidase regulatory domain-like"/>
    <property type="match status" value="1"/>
</dbReference>
<dbReference type="PANTHER" id="PTHR40980:SF4">
    <property type="entry name" value="TONB-DEPENDENT RECEPTOR-LIKE BETA-BARREL DOMAIN-CONTAINING PROTEIN"/>
    <property type="match status" value="1"/>
</dbReference>
<comment type="caution">
    <text evidence="5">The sequence shown here is derived from an EMBL/GenBank/DDBJ whole genome shotgun (WGS) entry which is preliminary data.</text>
</comment>
<evidence type="ECO:0000256" key="1">
    <source>
        <dbReference type="ARBA" id="ARBA00004442"/>
    </source>
</evidence>
<name>A0ABV7XTC8_9FLAO</name>
<keyword evidence="3" id="KW-0998">Cell outer membrane</keyword>
<dbReference type="InterPro" id="IPR008969">
    <property type="entry name" value="CarboxyPept-like_regulatory"/>
</dbReference>
<dbReference type="Gene3D" id="2.170.130.10">
    <property type="entry name" value="TonB-dependent receptor, plug domain"/>
    <property type="match status" value="1"/>
</dbReference>
<dbReference type="InterPro" id="IPR037066">
    <property type="entry name" value="Plug_dom_sf"/>
</dbReference>
<dbReference type="EMBL" id="JBHRYO010000002">
    <property type="protein sequence ID" value="MFC3756095.1"/>
    <property type="molecule type" value="Genomic_DNA"/>
</dbReference>
<dbReference type="Proteomes" id="UP001595735">
    <property type="component" value="Unassembled WGS sequence"/>
</dbReference>
<dbReference type="RefSeq" id="WP_378169904.1">
    <property type="nucleotide sequence ID" value="NZ_JBHRYO010000002.1"/>
</dbReference>
<evidence type="ECO:0000313" key="5">
    <source>
        <dbReference type="EMBL" id="MFC3756095.1"/>
    </source>
</evidence>
<dbReference type="Gene3D" id="2.40.170.20">
    <property type="entry name" value="TonB-dependent receptor, beta-barrel domain"/>
    <property type="match status" value="1"/>
</dbReference>
<keyword evidence="2" id="KW-0472">Membrane</keyword>
<evidence type="ECO:0000256" key="2">
    <source>
        <dbReference type="ARBA" id="ARBA00023136"/>
    </source>
</evidence>